<proteinExistence type="predicted"/>
<feature type="transmembrane region" description="Helical" evidence="1">
    <location>
        <begin position="84"/>
        <end position="107"/>
    </location>
</feature>
<feature type="transmembrane region" description="Helical" evidence="1">
    <location>
        <begin position="54"/>
        <end position="72"/>
    </location>
</feature>
<keyword evidence="1" id="KW-1133">Transmembrane helix</keyword>
<feature type="transmembrane region" description="Helical" evidence="1">
    <location>
        <begin position="119"/>
        <end position="141"/>
    </location>
</feature>
<feature type="transmembrane region" description="Helical" evidence="1">
    <location>
        <begin position="30"/>
        <end position="49"/>
    </location>
</feature>
<evidence type="ECO:0000313" key="2">
    <source>
        <dbReference type="EMBL" id="BAF59957.1"/>
    </source>
</evidence>
<keyword evidence="3" id="KW-1185">Reference proteome</keyword>
<dbReference type="EMBL" id="AP009389">
    <property type="protein sequence ID" value="BAF59957.1"/>
    <property type="molecule type" value="Genomic_DNA"/>
</dbReference>
<organism evidence="2 3">
    <name type="scientific">Pelotomaculum thermopropionicum (strain DSM 13744 / JCM 10971 / SI)</name>
    <dbReference type="NCBI Taxonomy" id="370438"/>
    <lineage>
        <taxon>Bacteria</taxon>
        <taxon>Bacillati</taxon>
        <taxon>Bacillota</taxon>
        <taxon>Clostridia</taxon>
        <taxon>Eubacteriales</taxon>
        <taxon>Desulfotomaculaceae</taxon>
        <taxon>Pelotomaculum</taxon>
    </lineage>
</organism>
<keyword evidence="1" id="KW-0472">Membrane</keyword>
<dbReference type="HOGENOM" id="CLU_135084_0_1_9"/>
<dbReference type="Proteomes" id="UP000006556">
    <property type="component" value="Chromosome"/>
</dbReference>
<keyword evidence="1" id="KW-0812">Transmembrane</keyword>
<name>A5D1E5_PELTS</name>
<evidence type="ECO:0000313" key="3">
    <source>
        <dbReference type="Proteomes" id="UP000006556"/>
    </source>
</evidence>
<accession>A5D1E5</accession>
<reference evidence="3" key="1">
    <citation type="journal article" date="2008" name="Genome Res.">
        <title>The genome of Pelotomaculum thermopropionicum reveals niche-associated evolution in anaerobic microbiota.</title>
        <authorList>
            <person name="Kosaka T."/>
            <person name="Kato S."/>
            <person name="Shimoyama T."/>
            <person name="Ishii S."/>
            <person name="Abe T."/>
            <person name="Watanabe K."/>
        </authorList>
    </citation>
    <scope>NUCLEOTIDE SEQUENCE [LARGE SCALE GENOMIC DNA]</scope>
    <source>
        <strain evidence="3">DSM 13744 / JCM 10971 / SI</strain>
    </source>
</reference>
<gene>
    <name evidence="2" type="ordered locus">PTH_1776</name>
</gene>
<dbReference type="AlphaFoldDB" id="A5D1E5"/>
<sequence length="153" mass="16722">MVKALLFLLQGIPEMMGILAFSLAFAGVPLRWGVIAAVGTVLAVIIYIIRSLPLAFGLHTAAALLLVTIIIAKTTCVPPSKSFISVFASFSILVTLELIIHEFFFFLTKQDPQAVISNYLLWKLIGLPQAFLMIILALLIARLKTPVEGAWKI</sequence>
<dbReference type="STRING" id="370438.PTH_1776"/>
<dbReference type="KEGG" id="pth:PTH_1776"/>
<evidence type="ECO:0000256" key="1">
    <source>
        <dbReference type="SAM" id="Phobius"/>
    </source>
</evidence>
<protein>
    <submittedName>
        <fullName evidence="2">Hypothetical membrane protein</fullName>
    </submittedName>
</protein>